<feature type="region of interest" description="Disordered" evidence="1">
    <location>
        <begin position="153"/>
        <end position="189"/>
    </location>
</feature>
<comment type="caution">
    <text evidence="2">The sequence shown here is derived from an EMBL/GenBank/DDBJ whole genome shotgun (WGS) entry which is preliminary data.</text>
</comment>
<feature type="compositionally biased region" description="Basic and acidic residues" evidence="1">
    <location>
        <begin position="180"/>
        <end position="189"/>
    </location>
</feature>
<sequence>MQAQADELARDLDYAKEQNLDLNEVYLDPALNFDEVSTSTCTTVLQLLASGIHPASPTSTATTTPQRVKTTRQINRVLTKRVHLAAERVCEAERLKDRIDEHLPTILSFLQAARRNISEQFGYPDGELAVMKSIGALYSVLGDIEGMLQSNTDLDATDEDSDPEFADRTRVNAAQSPRVVKSEHKWTSR</sequence>
<evidence type="ECO:0000313" key="2">
    <source>
        <dbReference type="EMBL" id="KAJ7029446.1"/>
    </source>
</evidence>
<reference evidence="2" key="1">
    <citation type="submission" date="2023-03" db="EMBL/GenBank/DDBJ databases">
        <title>Massive genome expansion in bonnet fungi (Mycena s.s.) driven by repeated elements and novel gene families across ecological guilds.</title>
        <authorList>
            <consortium name="Lawrence Berkeley National Laboratory"/>
            <person name="Harder C.B."/>
            <person name="Miyauchi S."/>
            <person name="Viragh M."/>
            <person name="Kuo A."/>
            <person name="Thoen E."/>
            <person name="Andreopoulos B."/>
            <person name="Lu D."/>
            <person name="Skrede I."/>
            <person name="Drula E."/>
            <person name="Henrissat B."/>
            <person name="Morin E."/>
            <person name="Kohler A."/>
            <person name="Barry K."/>
            <person name="LaButti K."/>
            <person name="Morin E."/>
            <person name="Salamov A."/>
            <person name="Lipzen A."/>
            <person name="Mereny Z."/>
            <person name="Hegedus B."/>
            <person name="Baldrian P."/>
            <person name="Stursova M."/>
            <person name="Weitz H."/>
            <person name="Taylor A."/>
            <person name="Grigoriev I.V."/>
            <person name="Nagy L.G."/>
            <person name="Martin F."/>
            <person name="Kauserud H."/>
        </authorList>
    </citation>
    <scope>NUCLEOTIDE SEQUENCE</scope>
    <source>
        <strain evidence="2">CBHHK200</strain>
    </source>
</reference>
<dbReference type="Proteomes" id="UP001218188">
    <property type="component" value="Unassembled WGS sequence"/>
</dbReference>
<evidence type="ECO:0000256" key="1">
    <source>
        <dbReference type="SAM" id="MobiDB-lite"/>
    </source>
</evidence>
<dbReference type="EMBL" id="JARJCM010000101">
    <property type="protein sequence ID" value="KAJ7029446.1"/>
    <property type="molecule type" value="Genomic_DNA"/>
</dbReference>
<protein>
    <submittedName>
        <fullName evidence="2">Uncharacterized protein</fullName>
    </submittedName>
</protein>
<name>A0AAD6SK25_9AGAR</name>
<dbReference type="AlphaFoldDB" id="A0AAD6SK25"/>
<proteinExistence type="predicted"/>
<gene>
    <name evidence="2" type="ORF">C8F04DRAFT_1116394</name>
</gene>
<organism evidence="2 3">
    <name type="scientific">Mycena alexandri</name>
    <dbReference type="NCBI Taxonomy" id="1745969"/>
    <lineage>
        <taxon>Eukaryota</taxon>
        <taxon>Fungi</taxon>
        <taxon>Dikarya</taxon>
        <taxon>Basidiomycota</taxon>
        <taxon>Agaricomycotina</taxon>
        <taxon>Agaricomycetes</taxon>
        <taxon>Agaricomycetidae</taxon>
        <taxon>Agaricales</taxon>
        <taxon>Marasmiineae</taxon>
        <taxon>Mycenaceae</taxon>
        <taxon>Mycena</taxon>
    </lineage>
</organism>
<keyword evidence="3" id="KW-1185">Reference proteome</keyword>
<feature type="compositionally biased region" description="Acidic residues" evidence="1">
    <location>
        <begin position="155"/>
        <end position="164"/>
    </location>
</feature>
<accession>A0AAD6SK25</accession>
<evidence type="ECO:0000313" key="3">
    <source>
        <dbReference type="Proteomes" id="UP001218188"/>
    </source>
</evidence>